<evidence type="ECO:0000313" key="1">
    <source>
        <dbReference type="EMBL" id="RKQ18831.1"/>
    </source>
</evidence>
<accession>A0A494Z893</accession>
<organism evidence="1 2">
    <name type="scientific">Oceanobacillus bengalensis</name>
    <dbReference type="NCBI Taxonomy" id="1435466"/>
    <lineage>
        <taxon>Bacteria</taxon>
        <taxon>Bacillati</taxon>
        <taxon>Bacillota</taxon>
        <taxon>Bacilli</taxon>
        <taxon>Bacillales</taxon>
        <taxon>Bacillaceae</taxon>
        <taxon>Oceanobacillus</taxon>
    </lineage>
</organism>
<proteinExistence type="predicted"/>
<protein>
    <submittedName>
        <fullName evidence="1">Spore germination protein GerPE</fullName>
    </submittedName>
</protein>
<dbReference type="RefSeq" id="WP_121127947.1">
    <property type="nucleotide sequence ID" value="NZ_JBHUFK010000020.1"/>
</dbReference>
<dbReference type="AlphaFoldDB" id="A0A494Z893"/>
<reference evidence="1 2" key="1">
    <citation type="journal article" date="2015" name="Antonie Van Leeuwenhoek">
        <title>Oceanobacillus bengalensis sp. nov., a bacterium isolated from seawater of the Bay of Bengal.</title>
        <authorList>
            <person name="Yongchang O."/>
            <person name="Xiang W."/>
            <person name="Wang G."/>
        </authorList>
    </citation>
    <scope>NUCLEOTIDE SEQUENCE [LARGE SCALE GENOMIC DNA]</scope>
    <source>
        <strain evidence="1 2">MCCC 1K00260</strain>
    </source>
</reference>
<dbReference type="EMBL" id="RBZO01000001">
    <property type="protein sequence ID" value="RKQ18831.1"/>
    <property type="molecule type" value="Genomic_DNA"/>
</dbReference>
<evidence type="ECO:0000313" key="2">
    <source>
        <dbReference type="Proteomes" id="UP000281813"/>
    </source>
</evidence>
<dbReference type="InterPro" id="IPR024496">
    <property type="entry name" value="Spore_germ_GerPE"/>
</dbReference>
<gene>
    <name evidence="1" type="ORF">D8M05_01615</name>
</gene>
<dbReference type="Proteomes" id="UP000281813">
    <property type="component" value="Unassembled WGS sequence"/>
</dbReference>
<dbReference type="Pfam" id="PF10970">
    <property type="entry name" value="GerPE"/>
    <property type="match status" value="1"/>
</dbReference>
<sequence>MNKRTSIVNNIRVTAISNSAIFNIGDSNQSNIKTKAIAVQKEGTLANLDLDFDDYLLFNRRAKWPNLKSTVIKKTYNHNEDIYVQQIAAIGVSSSSVLQIGNMNHIRADSRIKHFRMLEED</sequence>
<dbReference type="OrthoDB" id="2599887at2"/>
<keyword evidence="2" id="KW-1185">Reference proteome</keyword>
<name>A0A494Z893_9BACI</name>
<comment type="caution">
    <text evidence="1">The sequence shown here is derived from an EMBL/GenBank/DDBJ whole genome shotgun (WGS) entry which is preliminary data.</text>
</comment>